<keyword evidence="1" id="KW-1133">Transmembrane helix</keyword>
<name>A0A6H5I1M1_9HYME</name>
<protein>
    <submittedName>
        <fullName evidence="2">Uncharacterized protein</fullName>
    </submittedName>
</protein>
<evidence type="ECO:0000313" key="3">
    <source>
        <dbReference type="Proteomes" id="UP000479190"/>
    </source>
</evidence>
<gene>
    <name evidence="2" type="ORF">TBRA_LOCUS3885</name>
</gene>
<keyword evidence="1" id="KW-0812">Transmembrane</keyword>
<keyword evidence="3" id="KW-1185">Reference proteome</keyword>
<feature type="transmembrane region" description="Helical" evidence="1">
    <location>
        <begin position="478"/>
        <end position="499"/>
    </location>
</feature>
<keyword evidence="1" id="KW-0472">Membrane</keyword>
<evidence type="ECO:0000313" key="2">
    <source>
        <dbReference type="EMBL" id="CAB0031931.1"/>
    </source>
</evidence>
<reference evidence="2 3" key="1">
    <citation type="submission" date="2020-02" db="EMBL/GenBank/DDBJ databases">
        <authorList>
            <person name="Ferguson B K."/>
        </authorList>
    </citation>
    <scope>NUCLEOTIDE SEQUENCE [LARGE SCALE GENOMIC DNA]</scope>
</reference>
<evidence type="ECO:0000256" key="1">
    <source>
        <dbReference type="SAM" id="Phobius"/>
    </source>
</evidence>
<dbReference type="Proteomes" id="UP000479190">
    <property type="component" value="Unassembled WGS sequence"/>
</dbReference>
<feature type="transmembrane region" description="Helical" evidence="1">
    <location>
        <begin position="543"/>
        <end position="563"/>
    </location>
</feature>
<dbReference type="AlphaFoldDB" id="A0A6H5I1M1"/>
<sequence>MKNRPEVRLELERDAIRLARECRFRSEYINERVEGVIGSRSLGNRFASDNTSFELLARSTWLCFVLCMDRCTRAYVKIIKTFGERQYYQRRGHLLAITCVESLQRYCSYYCVRQRIIYVNDTRDQISHVHKRRTARAAVRSRASAPAISLDIIPFGVNIGRDNMELVDGRAPLLQQSHASEDRSVRAVRSVSRISALRPLKLKGEYAVYYAPKNDFTDRLMQNFRNVCFPRMPQDNRNSSFNISIEGFANEKELLKAYRRIEIREWNWWPYVKPAHTNYAGVIFAANISEASKTLDYKIQSMNLGYNQLFYEQSQWWSSSGDDYLTEVNRILSTQTCLDASFIKLKTENDPDCPNYNVNITMYREYLNAIGIYIYYFWILDFFFQMTLKRLNLPNERDFSKADYAYSFAVSEGKGPIGNIRHASGNSCRVRRNGGGHCRRKHHIHIEARVQHAYLVESRQQRIPSMDFLFTTTADDRWVPIAWAFFLLFYLVILVRNFFFLPLEENVKRMKHLQCMAGMQCYDGVCKYPLNYMKLDGNNITLLIPYSYTVILPIFIFFVLYLMESPRKFFYLYFSHPRSKTTLRTLERTHTHTHTHEPQLCAERDDRAAALDSQHNKLQVYKHQSIQQLPA</sequence>
<proteinExistence type="predicted"/>
<accession>A0A6H5I1M1</accession>
<dbReference type="EMBL" id="CADCXV010000661">
    <property type="protein sequence ID" value="CAB0031931.1"/>
    <property type="molecule type" value="Genomic_DNA"/>
</dbReference>
<organism evidence="2 3">
    <name type="scientific">Trichogramma brassicae</name>
    <dbReference type="NCBI Taxonomy" id="86971"/>
    <lineage>
        <taxon>Eukaryota</taxon>
        <taxon>Metazoa</taxon>
        <taxon>Ecdysozoa</taxon>
        <taxon>Arthropoda</taxon>
        <taxon>Hexapoda</taxon>
        <taxon>Insecta</taxon>
        <taxon>Pterygota</taxon>
        <taxon>Neoptera</taxon>
        <taxon>Endopterygota</taxon>
        <taxon>Hymenoptera</taxon>
        <taxon>Apocrita</taxon>
        <taxon>Proctotrupomorpha</taxon>
        <taxon>Chalcidoidea</taxon>
        <taxon>Trichogrammatidae</taxon>
        <taxon>Trichogramma</taxon>
    </lineage>
</organism>
<feature type="transmembrane region" description="Helical" evidence="1">
    <location>
        <begin position="366"/>
        <end position="384"/>
    </location>
</feature>